<proteinExistence type="predicted"/>
<reference evidence="1" key="2">
    <citation type="submission" date="2025-09" db="UniProtKB">
        <authorList>
            <consortium name="Ensembl"/>
        </authorList>
    </citation>
    <scope>IDENTIFICATION</scope>
</reference>
<name>A0A8C4T766_ERPCA</name>
<sequence length="116" mass="13285">MEGIIKDKIEQHLARTGVIRNSQHWFRRGSGVPQGSVLGPLNKLVNIQAWSTHYEKDLGVIVDAKLSTSRQCSEAIKKPNRMLGYIARCVEYKSKEVMLKLYNALVRPHLEYCVQF</sequence>
<dbReference type="Ensembl" id="ENSECRT00000025713.1">
    <property type="protein sequence ID" value="ENSECRP00000025173.1"/>
    <property type="gene ID" value="ENSECRG00000017026.1"/>
</dbReference>
<evidence type="ECO:0000313" key="1">
    <source>
        <dbReference type="Ensembl" id="ENSECRP00000025173.1"/>
    </source>
</evidence>
<reference evidence="1" key="1">
    <citation type="submission" date="2025-08" db="UniProtKB">
        <authorList>
            <consortium name="Ensembl"/>
        </authorList>
    </citation>
    <scope>IDENTIFICATION</scope>
</reference>
<dbReference type="AlphaFoldDB" id="A0A8C4T766"/>
<dbReference type="Proteomes" id="UP000694620">
    <property type="component" value="Unassembled WGS sequence"/>
</dbReference>
<protein>
    <recommendedName>
        <fullName evidence="3">Reverse transcriptase</fullName>
    </recommendedName>
</protein>
<evidence type="ECO:0000313" key="2">
    <source>
        <dbReference type="Proteomes" id="UP000694620"/>
    </source>
</evidence>
<accession>A0A8C4T766</accession>
<keyword evidence="2" id="KW-1185">Reference proteome</keyword>
<organism evidence="1 2">
    <name type="scientific">Erpetoichthys calabaricus</name>
    <name type="common">Rope fish</name>
    <name type="synonym">Calamoichthys calabaricus</name>
    <dbReference type="NCBI Taxonomy" id="27687"/>
    <lineage>
        <taxon>Eukaryota</taxon>
        <taxon>Metazoa</taxon>
        <taxon>Chordata</taxon>
        <taxon>Craniata</taxon>
        <taxon>Vertebrata</taxon>
        <taxon>Euteleostomi</taxon>
        <taxon>Actinopterygii</taxon>
        <taxon>Polypteriformes</taxon>
        <taxon>Polypteridae</taxon>
        <taxon>Erpetoichthys</taxon>
    </lineage>
</organism>
<dbReference type="PANTHER" id="PTHR33332">
    <property type="entry name" value="REVERSE TRANSCRIPTASE DOMAIN-CONTAINING PROTEIN"/>
    <property type="match status" value="1"/>
</dbReference>
<evidence type="ECO:0008006" key="3">
    <source>
        <dbReference type="Google" id="ProtNLM"/>
    </source>
</evidence>
<dbReference type="GeneTree" id="ENSGT00980000202423"/>